<dbReference type="SUPFAM" id="SSF52113">
    <property type="entry name" value="BRCT domain"/>
    <property type="match status" value="3"/>
</dbReference>
<feature type="compositionally biased region" description="Basic and acidic residues" evidence="2">
    <location>
        <begin position="135"/>
        <end position="145"/>
    </location>
</feature>
<dbReference type="GO" id="GO:0033314">
    <property type="term" value="P:mitotic DNA replication checkpoint signaling"/>
    <property type="evidence" value="ECO:0007669"/>
    <property type="project" value="TreeGrafter"/>
</dbReference>
<reference evidence="4 5" key="1">
    <citation type="journal article" date="2019" name="Sci. Data">
        <title>Hybrid genome assembly and annotation of Danionella translucida.</title>
        <authorList>
            <person name="Kadobianskyi M."/>
            <person name="Schulze L."/>
            <person name="Schuelke M."/>
            <person name="Judkewitz B."/>
        </authorList>
    </citation>
    <scope>NUCLEOTIDE SEQUENCE [LARGE SCALE GENOMIC DNA]</scope>
    <source>
        <strain evidence="4 5">Bolton</strain>
    </source>
</reference>
<proteinExistence type="predicted"/>
<dbReference type="FunFam" id="3.40.50.10190:FF:000010">
    <property type="entry name" value="DNA topoisomerase II binding protein 1"/>
    <property type="match status" value="1"/>
</dbReference>
<protein>
    <recommendedName>
        <fullName evidence="3">BRCT domain-containing protein</fullName>
    </recommendedName>
</protein>
<dbReference type="STRING" id="623744.A0A553RMY2"/>
<evidence type="ECO:0000256" key="1">
    <source>
        <dbReference type="ARBA" id="ARBA00022737"/>
    </source>
</evidence>
<sequence>HLVAGEVGSKKYLVAANLGKPVLLPSWVKACWEKSQDGFFHHSELNTEDYRCPILKGCTVCVTGLSTVERKEVQRLCDQNGGTYTGQLKMNECTHLIKYEFARKWNVFCVPLHWLFDSIEKGFCQDESRYPVEHGVKKRTEEKAGRPNTSTPTGPSRNKEGLSHISNVSLNVNETTFTSHIEAPDPVDSFDMTVCQLNDILDGCKLYLCGLSGKKLEKLRRMVNSAGGLHFNQPRQELTHIVMGEADQGIKTFLDKATHR</sequence>
<feature type="domain" description="BRCT" evidence="3">
    <location>
        <begin position="1"/>
        <end position="36"/>
    </location>
</feature>
<comment type="caution">
    <text evidence="4">The sequence shown here is derived from an EMBL/GenBank/DDBJ whole genome shotgun (WGS) entry which is preliminary data.</text>
</comment>
<gene>
    <name evidence="4" type="ORF">DNTS_032388</name>
</gene>
<dbReference type="GO" id="GO:0006270">
    <property type="term" value="P:DNA replication initiation"/>
    <property type="evidence" value="ECO:0007669"/>
    <property type="project" value="TreeGrafter"/>
</dbReference>
<dbReference type="Proteomes" id="UP000316079">
    <property type="component" value="Unassembled WGS sequence"/>
</dbReference>
<dbReference type="OrthoDB" id="8922456at2759"/>
<dbReference type="InterPro" id="IPR001357">
    <property type="entry name" value="BRCT_dom"/>
</dbReference>
<dbReference type="Pfam" id="PF12738">
    <property type="entry name" value="PTCB-BRCT"/>
    <property type="match status" value="1"/>
</dbReference>
<evidence type="ECO:0000256" key="2">
    <source>
        <dbReference type="SAM" id="MobiDB-lite"/>
    </source>
</evidence>
<dbReference type="GO" id="GO:0007095">
    <property type="term" value="P:mitotic G2 DNA damage checkpoint signaling"/>
    <property type="evidence" value="ECO:0007669"/>
    <property type="project" value="TreeGrafter"/>
</dbReference>
<dbReference type="Pfam" id="PF00533">
    <property type="entry name" value="BRCT"/>
    <property type="match status" value="1"/>
</dbReference>
<keyword evidence="1" id="KW-0677">Repeat</keyword>
<organism evidence="4 5">
    <name type="scientific">Danionella cerebrum</name>
    <dbReference type="NCBI Taxonomy" id="2873325"/>
    <lineage>
        <taxon>Eukaryota</taxon>
        <taxon>Metazoa</taxon>
        <taxon>Chordata</taxon>
        <taxon>Craniata</taxon>
        <taxon>Vertebrata</taxon>
        <taxon>Euteleostomi</taxon>
        <taxon>Actinopterygii</taxon>
        <taxon>Neopterygii</taxon>
        <taxon>Teleostei</taxon>
        <taxon>Ostariophysi</taxon>
        <taxon>Cypriniformes</taxon>
        <taxon>Danionidae</taxon>
        <taxon>Danioninae</taxon>
        <taxon>Danionella</taxon>
    </lineage>
</organism>
<dbReference type="AlphaFoldDB" id="A0A553RMY2"/>
<accession>A0A553RMY2</accession>
<name>A0A553RMY2_9TELE</name>
<dbReference type="InterPro" id="IPR036420">
    <property type="entry name" value="BRCT_dom_sf"/>
</dbReference>
<dbReference type="CDD" id="cd17731">
    <property type="entry name" value="BRCT_TopBP1_rpt2_like"/>
    <property type="match status" value="1"/>
</dbReference>
<feature type="non-terminal residue" evidence="4">
    <location>
        <position position="1"/>
    </location>
</feature>
<feature type="compositionally biased region" description="Polar residues" evidence="2">
    <location>
        <begin position="147"/>
        <end position="156"/>
    </location>
</feature>
<dbReference type="InterPro" id="IPR059215">
    <property type="entry name" value="BRCT2_TopBP1-like"/>
</dbReference>
<evidence type="ECO:0000259" key="3">
    <source>
        <dbReference type="PROSITE" id="PS50172"/>
    </source>
</evidence>
<feature type="region of interest" description="Disordered" evidence="2">
    <location>
        <begin position="135"/>
        <end position="163"/>
    </location>
</feature>
<dbReference type="PROSITE" id="PS50172">
    <property type="entry name" value="BRCT"/>
    <property type="match status" value="2"/>
</dbReference>
<feature type="domain" description="BRCT" evidence="3">
    <location>
        <begin position="50"/>
        <end position="132"/>
    </location>
</feature>
<dbReference type="PANTHER" id="PTHR13561:SF20">
    <property type="entry name" value="DNA TOPOISOMERASE 2-BINDING PROTEIN 1"/>
    <property type="match status" value="1"/>
</dbReference>
<evidence type="ECO:0000313" key="4">
    <source>
        <dbReference type="EMBL" id="TRZ03538.1"/>
    </source>
</evidence>
<dbReference type="Gene3D" id="3.40.50.10190">
    <property type="entry name" value="BRCT domain"/>
    <property type="match status" value="3"/>
</dbReference>
<dbReference type="PANTHER" id="PTHR13561">
    <property type="entry name" value="DNA REPLICATION REGULATOR DPB11-RELATED"/>
    <property type="match status" value="1"/>
</dbReference>
<evidence type="ECO:0000313" key="5">
    <source>
        <dbReference type="Proteomes" id="UP000316079"/>
    </source>
</evidence>
<feature type="non-terminal residue" evidence="4">
    <location>
        <position position="260"/>
    </location>
</feature>
<keyword evidence="5" id="KW-1185">Reference proteome</keyword>
<dbReference type="EMBL" id="SRMA01006740">
    <property type="protein sequence ID" value="TRZ03538.1"/>
    <property type="molecule type" value="Genomic_DNA"/>
</dbReference>
<dbReference type="SMART" id="SM00292">
    <property type="entry name" value="BRCT"/>
    <property type="match status" value="1"/>
</dbReference>